<name>A0A175RUH0_9HYPH</name>
<protein>
    <submittedName>
        <fullName evidence="1">Uncharacterized protein</fullName>
    </submittedName>
</protein>
<reference evidence="1 2" key="1">
    <citation type="journal article" date="2016" name="Front. Microbiol.">
        <title>Genomic Resource of Rice Seed Associated Bacteria.</title>
        <authorList>
            <person name="Midha S."/>
            <person name="Bansal K."/>
            <person name="Sharma S."/>
            <person name="Kumar N."/>
            <person name="Patil P.P."/>
            <person name="Chaudhry V."/>
            <person name="Patil P.B."/>
        </authorList>
    </citation>
    <scope>NUCLEOTIDE SEQUENCE [LARGE SCALE GENOMIC DNA]</scope>
    <source>
        <strain evidence="1 2">NS365</strain>
    </source>
</reference>
<evidence type="ECO:0000313" key="1">
    <source>
        <dbReference type="EMBL" id="KTR07350.1"/>
    </source>
</evidence>
<proteinExistence type="predicted"/>
<dbReference type="PATRIC" id="fig|401562.4.peg.488"/>
<keyword evidence="2" id="KW-1185">Reference proteome</keyword>
<sequence length="86" mass="9891">MRETVPPLERQLALEWLVKQLLEGSFRRSDFPPADAHYFALDADMHWSQEADAALESGDMDAWITTMRIGRAVRTCLDDVIKRIES</sequence>
<comment type="caution">
    <text evidence="1">The sequence shown here is derived from an EMBL/GenBank/DDBJ whole genome shotgun (WGS) entry which is preliminary data.</text>
</comment>
<evidence type="ECO:0000313" key="2">
    <source>
        <dbReference type="Proteomes" id="UP000078529"/>
    </source>
</evidence>
<accession>A0A175RUH0</accession>
<dbReference type="RefSeq" id="WP_058599115.1">
    <property type="nucleotide sequence ID" value="NZ_LDQA01000011.1"/>
</dbReference>
<dbReference type="AlphaFoldDB" id="A0A175RUH0"/>
<dbReference type="Proteomes" id="UP000078529">
    <property type="component" value="Unassembled WGS sequence"/>
</dbReference>
<dbReference type="EMBL" id="LDQA01000011">
    <property type="protein sequence ID" value="KTR07350.1"/>
    <property type="molecule type" value="Genomic_DNA"/>
</dbReference>
<gene>
    <name evidence="1" type="ORF">NS365_04660</name>
</gene>
<organism evidence="1 2">
    <name type="scientific">Aureimonas ureilytica</name>
    <dbReference type="NCBI Taxonomy" id="401562"/>
    <lineage>
        <taxon>Bacteria</taxon>
        <taxon>Pseudomonadati</taxon>
        <taxon>Pseudomonadota</taxon>
        <taxon>Alphaproteobacteria</taxon>
        <taxon>Hyphomicrobiales</taxon>
        <taxon>Aurantimonadaceae</taxon>
        <taxon>Aureimonas</taxon>
    </lineage>
</organism>